<dbReference type="PROSITE" id="PS50219">
    <property type="entry name" value="CNH"/>
    <property type="match status" value="1"/>
</dbReference>
<keyword evidence="12" id="KW-1133">Transmembrane helix</keyword>
<evidence type="ECO:0000256" key="1">
    <source>
        <dbReference type="ARBA" id="ARBA00001946"/>
    </source>
</evidence>
<dbReference type="GeneTree" id="ENSGT00940000155483"/>
<evidence type="ECO:0000256" key="7">
    <source>
        <dbReference type="ARBA" id="ARBA00022777"/>
    </source>
</evidence>
<evidence type="ECO:0000256" key="11">
    <source>
        <dbReference type="SAM" id="MobiDB-lite"/>
    </source>
</evidence>
<evidence type="ECO:0000256" key="3">
    <source>
        <dbReference type="ARBA" id="ARBA00022527"/>
    </source>
</evidence>
<dbReference type="InterPro" id="IPR021160">
    <property type="entry name" value="MAPKKKK"/>
</dbReference>
<keyword evidence="8 9" id="KW-0067">ATP-binding</keyword>
<reference evidence="15" key="3">
    <citation type="submission" date="2025-09" db="UniProtKB">
        <authorList>
            <consortium name="Ensembl"/>
        </authorList>
    </citation>
    <scope>IDENTIFICATION</scope>
</reference>
<organism evidence="15 16">
    <name type="scientific">Sparus aurata</name>
    <name type="common">Gilthead sea bream</name>
    <dbReference type="NCBI Taxonomy" id="8175"/>
    <lineage>
        <taxon>Eukaryota</taxon>
        <taxon>Metazoa</taxon>
        <taxon>Chordata</taxon>
        <taxon>Craniata</taxon>
        <taxon>Vertebrata</taxon>
        <taxon>Euteleostomi</taxon>
        <taxon>Actinopterygii</taxon>
        <taxon>Neopterygii</taxon>
        <taxon>Teleostei</taxon>
        <taxon>Neoteleostei</taxon>
        <taxon>Acanthomorphata</taxon>
        <taxon>Eupercaria</taxon>
        <taxon>Spariformes</taxon>
        <taxon>Sparidae</taxon>
        <taxon>Sparus</taxon>
    </lineage>
</organism>
<reference evidence="15" key="1">
    <citation type="submission" date="2021-04" db="EMBL/GenBank/DDBJ databases">
        <authorList>
            <consortium name="Wellcome Sanger Institute Data Sharing"/>
        </authorList>
    </citation>
    <scope>NUCLEOTIDE SEQUENCE [LARGE SCALE GENOMIC DNA]</scope>
</reference>
<gene>
    <name evidence="15" type="primary">MAP4K3</name>
    <name evidence="15" type="synonym">map4k3</name>
</gene>
<dbReference type="InterPro" id="IPR050629">
    <property type="entry name" value="STE20/SPS1-PAK"/>
</dbReference>
<keyword evidence="5 9" id="KW-0808">Transferase</keyword>
<dbReference type="Ensembl" id="ENSSAUT00010046538.1">
    <property type="protein sequence ID" value="ENSSAUP00010044239.1"/>
    <property type="gene ID" value="ENSSAUG00010018108.1"/>
</dbReference>
<dbReference type="InterPro" id="IPR001180">
    <property type="entry name" value="CNH_dom"/>
</dbReference>
<evidence type="ECO:0000256" key="8">
    <source>
        <dbReference type="ARBA" id="ARBA00022840"/>
    </source>
</evidence>
<comment type="catalytic activity">
    <reaction evidence="9">
        <text>L-threonyl-[protein] + ATP = O-phospho-L-threonyl-[protein] + ADP + H(+)</text>
        <dbReference type="Rhea" id="RHEA:46608"/>
        <dbReference type="Rhea" id="RHEA-COMP:11060"/>
        <dbReference type="Rhea" id="RHEA-COMP:11605"/>
        <dbReference type="ChEBI" id="CHEBI:15378"/>
        <dbReference type="ChEBI" id="CHEBI:30013"/>
        <dbReference type="ChEBI" id="CHEBI:30616"/>
        <dbReference type="ChEBI" id="CHEBI:61977"/>
        <dbReference type="ChEBI" id="CHEBI:456216"/>
        <dbReference type="EC" id="2.7.11.1"/>
    </reaction>
</comment>
<protein>
    <recommendedName>
        <fullName evidence="9">Mitogen-activated protein kinase kinase kinase kinase</fullName>
        <ecNumber evidence="9">2.7.11.1</ecNumber>
    </recommendedName>
</protein>
<dbReference type="Gene3D" id="1.10.510.10">
    <property type="entry name" value="Transferase(Phosphotransferase) domain 1"/>
    <property type="match status" value="1"/>
</dbReference>
<proteinExistence type="inferred from homology"/>
<evidence type="ECO:0000256" key="2">
    <source>
        <dbReference type="ARBA" id="ARBA00008874"/>
    </source>
</evidence>
<dbReference type="SUPFAM" id="SSF56112">
    <property type="entry name" value="Protein kinase-like (PK-like)"/>
    <property type="match status" value="1"/>
</dbReference>
<evidence type="ECO:0000313" key="15">
    <source>
        <dbReference type="Ensembl" id="ENSSAUP00010044239.1"/>
    </source>
</evidence>
<dbReference type="InterPro" id="IPR000719">
    <property type="entry name" value="Prot_kinase_dom"/>
</dbReference>
<comment type="catalytic activity">
    <reaction evidence="9">
        <text>L-seryl-[protein] + ATP = O-phospho-L-seryl-[protein] + ADP + H(+)</text>
        <dbReference type="Rhea" id="RHEA:17989"/>
        <dbReference type="Rhea" id="RHEA-COMP:9863"/>
        <dbReference type="Rhea" id="RHEA-COMP:11604"/>
        <dbReference type="ChEBI" id="CHEBI:15378"/>
        <dbReference type="ChEBI" id="CHEBI:29999"/>
        <dbReference type="ChEBI" id="CHEBI:30616"/>
        <dbReference type="ChEBI" id="CHEBI:83421"/>
        <dbReference type="ChEBI" id="CHEBI:456216"/>
        <dbReference type="EC" id="2.7.11.1"/>
    </reaction>
</comment>
<evidence type="ECO:0000313" key="16">
    <source>
        <dbReference type="Proteomes" id="UP000472265"/>
    </source>
</evidence>
<evidence type="ECO:0000256" key="9">
    <source>
        <dbReference type="PIRNR" id="PIRNR038172"/>
    </source>
</evidence>
<dbReference type="GO" id="GO:0008349">
    <property type="term" value="F:MAP kinase kinase kinase kinase activity"/>
    <property type="evidence" value="ECO:0007669"/>
    <property type="project" value="InterPro"/>
</dbReference>
<dbReference type="Proteomes" id="UP000472265">
    <property type="component" value="Chromosome 15"/>
</dbReference>
<comment type="function">
    <text evidence="9">Serine/threonine kinase that plays a role in the response to environmental stress. Appears to act upstream of the JUN N-terminal pathway.</text>
</comment>
<evidence type="ECO:0000256" key="10">
    <source>
        <dbReference type="PIRSR" id="PIRSR038172-1"/>
    </source>
</evidence>
<dbReference type="PIRSF" id="PIRSF038172">
    <property type="entry name" value="MAPKKKK"/>
    <property type="match status" value="1"/>
</dbReference>
<dbReference type="AlphaFoldDB" id="A0A671WZE1"/>
<feature type="compositionally biased region" description="Basic and acidic residues" evidence="11">
    <location>
        <begin position="373"/>
        <end position="384"/>
    </location>
</feature>
<reference evidence="15" key="2">
    <citation type="submission" date="2025-08" db="UniProtKB">
        <authorList>
            <consortium name="Ensembl"/>
        </authorList>
    </citation>
    <scope>IDENTIFICATION</scope>
</reference>
<feature type="compositionally biased region" description="Basic and acidic residues" evidence="11">
    <location>
        <begin position="301"/>
        <end position="327"/>
    </location>
</feature>
<dbReference type="GO" id="GO:0005524">
    <property type="term" value="F:ATP binding"/>
    <property type="evidence" value="ECO:0007669"/>
    <property type="project" value="UniProtKB-UniRule"/>
</dbReference>
<dbReference type="EC" id="2.7.11.1" evidence="9"/>
<keyword evidence="16" id="KW-1185">Reference proteome</keyword>
<dbReference type="FunFam" id="1.10.510.10:FF:000031">
    <property type="entry name" value="Mitogen-activated protein kinase kinase kinase kinase"/>
    <property type="match status" value="1"/>
</dbReference>
<feature type="compositionally biased region" description="Pro residues" evidence="11">
    <location>
        <begin position="351"/>
        <end position="361"/>
    </location>
</feature>
<keyword evidence="4" id="KW-0597">Phosphoprotein</keyword>
<keyword evidence="6 9" id="KW-0547">Nucleotide-binding</keyword>
<dbReference type="Pfam" id="PF00780">
    <property type="entry name" value="CNH"/>
    <property type="match status" value="1"/>
</dbReference>
<evidence type="ECO:0000256" key="5">
    <source>
        <dbReference type="ARBA" id="ARBA00022679"/>
    </source>
</evidence>
<feature type="transmembrane region" description="Helical" evidence="12">
    <location>
        <begin position="82"/>
        <end position="100"/>
    </location>
</feature>
<accession>A0A671WZE1</accession>
<dbReference type="Pfam" id="PF00069">
    <property type="entry name" value="Pkinase"/>
    <property type="match status" value="1"/>
</dbReference>
<sequence length="749" mass="84497">MALSRIKTSIIVCACVFSPGEDFAVVQQEIIMMKDCKHSNIVAYFGSYLRRDKLWISMEYCGGGSLQDIYHGKNSMHPKTHTHTHILILTLLFFGLYYLHNKGKMHRDIKVTDFGVSAQITATLAKRKSFIGTPYWMAPEVAAVERKGGYNQLCDIWAVGITAIELAELQPPMFDLHPMRALFLMTKSNFQPPKLKDKLKWTNNFHHFVKLALTKNPKKRPTAEKLLQHPFVSQPLSRTLAIELLDKANNPDHSTYNDFDDDDPEPESPVSVPHRIRSTSRSAREGKTLSEINFGQVKFDPPLRKETEPHHEPQQQKHDDSQSHSEDDGGGGGTIKRCPVPETASPAKPSNVPPRPPPPKLPPHRRSSLGNESPKRTDVEHSAPEDDGSVVFSSSHSQMGACFSKVFNGCPLKIHCATSWINPDTRDQYLIFGAEEGIYTLNLNELHETSMEQLFPRRCTWLYVMNNCLLSISGKASQLYSHSLSGLFEQARQLQKLPVAIPTHKLPDKIIPRKFAVSNKIPDTKGCQKCCVVRNPYTGHKYLCGAFQSSVMLLEWVESMQKFMLIKNIDFPLPCPLEVFEMLVVPEQTYPLICVAVSKGTELNQVVRFGTVNPNSTSSWFTEADTPQTCVIHVTQLERDTILVCLDRCIKIVNLQGRLKSSRKLSAELTFNFQIEATVCLQDSVLAFWRHGMQGRSFKTNEITQEISDSTRIFRLLGSDRVVVLESRPTDNPTAHSNLYILAGHENSY</sequence>
<keyword evidence="3 9" id="KW-0723">Serine/threonine-protein kinase</keyword>
<feature type="active site" description="Proton acceptor" evidence="10">
    <location>
        <position position="108"/>
    </location>
</feature>
<evidence type="ECO:0000256" key="6">
    <source>
        <dbReference type="ARBA" id="ARBA00022741"/>
    </source>
</evidence>
<comment type="similarity">
    <text evidence="2 9">Belongs to the protein kinase superfamily. STE Ser/Thr protein kinase family. STE20 subfamily.</text>
</comment>
<name>A0A671WZE1_SPAAU</name>
<dbReference type="PROSITE" id="PS50011">
    <property type="entry name" value="PROTEIN_KINASE_DOM"/>
    <property type="match status" value="1"/>
</dbReference>
<evidence type="ECO:0000259" key="13">
    <source>
        <dbReference type="PROSITE" id="PS50011"/>
    </source>
</evidence>
<keyword evidence="7 9" id="KW-0418">Kinase</keyword>
<dbReference type="InterPro" id="IPR011009">
    <property type="entry name" value="Kinase-like_dom_sf"/>
</dbReference>
<dbReference type="PANTHER" id="PTHR48012">
    <property type="entry name" value="STERILE20-LIKE KINASE, ISOFORM B-RELATED"/>
    <property type="match status" value="1"/>
</dbReference>
<feature type="domain" description="Protein kinase" evidence="13">
    <location>
        <begin position="1"/>
        <end position="232"/>
    </location>
</feature>
<feature type="domain" description="CNH" evidence="14">
    <location>
        <begin position="411"/>
        <end position="722"/>
    </location>
</feature>
<evidence type="ECO:0000256" key="12">
    <source>
        <dbReference type="SAM" id="Phobius"/>
    </source>
</evidence>
<dbReference type="PANTHER" id="PTHR48012:SF17">
    <property type="entry name" value="MITOGEN-ACTIVATED PROTEIN KINASE KINASE KINASE KINASE 3"/>
    <property type="match status" value="1"/>
</dbReference>
<keyword evidence="12" id="KW-0472">Membrane</keyword>
<feature type="region of interest" description="Disordered" evidence="11">
    <location>
        <begin position="249"/>
        <end position="392"/>
    </location>
</feature>
<comment type="cofactor">
    <cofactor evidence="1 9">
        <name>Mg(2+)</name>
        <dbReference type="ChEBI" id="CHEBI:18420"/>
    </cofactor>
</comment>
<evidence type="ECO:0000256" key="4">
    <source>
        <dbReference type="ARBA" id="ARBA00022553"/>
    </source>
</evidence>
<keyword evidence="12" id="KW-0812">Transmembrane</keyword>
<evidence type="ECO:0000259" key="14">
    <source>
        <dbReference type="PROSITE" id="PS50219"/>
    </source>
</evidence>
<dbReference type="GO" id="GO:0005737">
    <property type="term" value="C:cytoplasm"/>
    <property type="evidence" value="ECO:0007669"/>
    <property type="project" value="TreeGrafter"/>
</dbReference>
<dbReference type="SMART" id="SM00036">
    <property type="entry name" value="CNH"/>
    <property type="match status" value="1"/>
</dbReference>